<dbReference type="GO" id="GO:0006281">
    <property type="term" value="P:DNA repair"/>
    <property type="evidence" value="ECO:0007669"/>
    <property type="project" value="UniProtKB-KW"/>
</dbReference>
<keyword evidence="7" id="KW-0378">Hydrolase</keyword>
<keyword evidence="3" id="KW-0540">Nuclease</keyword>
<evidence type="ECO:0000256" key="10">
    <source>
        <dbReference type="ARBA" id="ARBA00023172"/>
    </source>
</evidence>
<dbReference type="Gene3D" id="3.30.420.10">
    <property type="entry name" value="Ribonuclease H-like superfamily/Ribonuclease H"/>
    <property type="match status" value="1"/>
</dbReference>
<reference evidence="12 13" key="1">
    <citation type="submission" date="2018-07" db="EMBL/GenBank/DDBJ databases">
        <authorList>
            <person name="Celious N.A."/>
            <person name="Jones R.M."/>
            <person name="Banks M.D."/>
            <person name="Grant A."/>
            <person name="McCray S.R."/>
            <person name="Melton Z.A."/>
            <person name="Mitchell A.N."/>
            <person name="Smalls C.A."/>
            <person name="Postiglione A.E."/>
            <person name="Patwardhan S."/>
            <person name="Newman R.H."/>
            <person name="Coomans R.J."/>
            <person name="Warner M.H."/>
            <person name="Garlena R.A."/>
            <person name="Russell D.A."/>
            <person name="Pope W.H."/>
            <person name="Jacobs-Sera D."/>
            <person name="Hatfull G.F."/>
        </authorList>
    </citation>
    <scope>NUCLEOTIDE SEQUENCE [LARGE SCALE GENOMIC DNA]</scope>
</reference>
<dbReference type="GO" id="GO:0004520">
    <property type="term" value="F:DNA endonuclease activity"/>
    <property type="evidence" value="ECO:0007669"/>
    <property type="project" value="InterPro"/>
</dbReference>
<keyword evidence="2" id="KW-0963">Cytoplasm</keyword>
<evidence type="ECO:0000256" key="6">
    <source>
        <dbReference type="ARBA" id="ARBA00022763"/>
    </source>
</evidence>
<evidence type="ECO:0000256" key="5">
    <source>
        <dbReference type="ARBA" id="ARBA00022759"/>
    </source>
</evidence>
<keyword evidence="8" id="KW-0460">Magnesium</keyword>
<dbReference type="InterPro" id="IPR036397">
    <property type="entry name" value="RNaseH_sf"/>
</dbReference>
<evidence type="ECO:0000256" key="9">
    <source>
        <dbReference type="ARBA" id="ARBA00023125"/>
    </source>
</evidence>
<dbReference type="GO" id="GO:0016787">
    <property type="term" value="F:hydrolase activity"/>
    <property type="evidence" value="ECO:0007669"/>
    <property type="project" value="UniProtKB-KW"/>
</dbReference>
<keyword evidence="4" id="KW-0479">Metal-binding</keyword>
<dbReference type="Proteomes" id="UP000262272">
    <property type="component" value="Segment"/>
</dbReference>
<dbReference type="PANTHER" id="PTHR30194">
    <property type="entry name" value="CROSSOVER JUNCTION ENDODEOXYRIBONUCLEASE RUVC"/>
    <property type="match status" value="1"/>
</dbReference>
<sequence>MTLRILGVDPSLTATGLAKLTIDNTTVLGDGLSDEQHAQLCQVQTTTVHSTPNLKDPITKAPLPNQMRLRVQRLVAVRRQILRAAQGCDIVLVEELFASNNSTQASLMDRSHLAGSLCEHLYAAGIPCIVVHNKRVKKFATDNGNADKTAVAVGMSKLWGDRVTPHGDDEFDALALATMGGIRLARHRLPIRVLEHHLHVVAGIDWTDYEDKITW</sequence>
<evidence type="ECO:0000256" key="7">
    <source>
        <dbReference type="ARBA" id="ARBA00022801"/>
    </source>
</evidence>
<dbReference type="SUPFAM" id="SSF53098">
    <property type="entry name" value="Ribonuclease H-like"/>
    <property type="match status" value="1"/>
</dbReference>
<evidence type="ECO:0000256" key="2">
    <source>
        <dbReference type="ARBA" id="ARBA00022490"/>
    </source>
</evidence>
<dbReference type="RefSeq" id="YP_010002538.1">
    <property type="nucleotide sequence ID" value="NC_053245.1"/>
</dbReference>
<dbReference type="InterPro" id="IPR012337">
    <property type="entry name" value="RNaseH-like_sf"/>
</dbReference>
<dbReference type="InterPro" id="IPR002176">
    <property type="entry name" value="X-over_junc_endoDNase_RuvC"/>
</dbReference>
<evidence type="ECO:0000256" key="1">
    <source>
        <dbReference type="ARBA" id="ARBA00009518"/>
    </source>
</evidence>
<keyword evidence="5" id="KW-0255">Endonuclease</keyword>
<keyword evidence="6" id="KW-0227">DNA damage</keyword>
<dbReference type="PANTHER" id="PTHR30194:SF3">
    <property type="entry name" value="CROSSOVER JUNCTION ENDODEOXYRIBONUCLEASE RUVC"/>
    <property type="match status" value="1"/>
</dbReference>
<accession>A0A385DP81</accession>
<name>A0A385DP81_9CAUD</name>
<dbReference type="GO" id="GO:0003677">
    <property type="term" value="F:DNA binding"/>
    <property type="evidence" value="ECO:0007669"/>
    <property type="project" value="UniProtKB-KW"/>
</dbReference>
<dbReference type="Pfam" id="PF02075">
    <property type="entry name" value="RuvC"/>
    <property type="match status" value="1"/>
</dbReference>
<keyword evidence="9" id="KW-0238">DNA-binding</keyword>
<dbReference type="GO" id="GO:0046872">
    <property type="term" value="F:metal ion binding"/>
    <property type="evidence" value="ECO:0007669"/>
    <property type="project" value="UniProtKB-KW"/>
</dbReference>
<keyword evidence="13" id="KW-1185">Reference proteome</keyword>
<evidence type="ECO:0000256" key="4">
    <source>
        <dbReference type="ARBA" id="ARBA00022723"/>
    </source>
</evidence>
<protein>
    <submittedName>
        <fullName evidence="12">RuvC-like resolvase</fullName>
    </submittedName>
</protein>
<evidence type="ECO:0000256" key="3">
    <source>
        <dbReference type="ARBA" id="ARBA00022722"/>
    </source>
</evidence>
<evidence type="ECO:0000313" key="12">
    <source>
        <dbReference type="EMBL" id="AXQ60677.1"/>
    </source>
</evidence>
<keyword evidence="10" id="KW-0233">DNA recombination</keyword>
<dbReference type="GeneID" id="63027089"/>
<dbReference type="GO" id="GO:0006310">
    <property type="term" value="P:DNA recombination"/>
    <property type="evidence" value="ECO:0007669"/>
    <property type="project" value="UniProtKB-KW"/>
</dbReference>
<comment type="similarity">
    <text evidence="1">Belongs to the RuvC family.</text>
</comment>
<evidence type="ECO:0000313" key="13">
    <source>
        <dbReference type="Proteomes" id="UP000262272"/>
    </source>
</evidence>
<proteinExistence type="inferred from homology"/>
<gene>
    <name evidence="12" type="primary">61</name>
    <name evidence="12" type="ORF">SEA_ALI17_61</name>
</gene>
<evidence type="ECO:0000256" key="8">
    <source>
        <dbReference type="ARBA" id="ARBA00022842"/>
    </source>
</evidence>
<dbReference type="EMBL" id="MH669000">
    <property type="protein sequence ID" value="AXQ60677.1"/>
    <property type="molecule type" value="Genomic_DNA"/>
</dbReference>
<organism evidence="12 13">
    <name type="scientific">Gordonia phage Ali17</name>
    <dbReference type="NCBI Taxonomy" id="2301561"/>
    <lineage>
        <taxon>Viruses</taxon>
        <taxon>Duplodnaviria</taxon>
        <taxon>Heunggongvirae</taxon>
        <taxon>Uroviricota</taxon>
        <taxon>Caudoviricetes</taxon>
        <taxon>Stackebrandtviridae</taxon>
        <taxon>Schenleyvirinae</taxon>
        <taxon>Leonardvirus</taxon>
        <taxon>Leonardvirus ali17</taxon>
    </lineage>
</organism>
<keyword evidence="11" id="KW-0234">DNA repair</keyword>
<evidence type="ECO:0000256" key="11">
    <source>
        <dbReference type="ARBA" id="ARBA00023204"/>
    </source>
</evidence>
<dbReference type="KEGG" id="vg:63027089"/>